<name>A0A3B4D386_PYGNA</name>
<sequence>MTRTAVLFLLLNLWITCLALQCTEVPGRLKQIDAGNGQVFGVCPKGDIFTLYGSSFIRLQGLLKHVSVGPAGVWGVNSTNQIHKLVKGDWVPVPGMLKQVDAGGKMFVAGVNPGGLVFCLGAEATTKYAGPGSPASWTQLPGKLKYYSCGPHSCWGVNVEEQVFLMKGVTPTACAGSLEWQQIPGALSMIEVSTDGKVYGLDSEGDVHQREGVAPCNLAGTGWRKINLSQKVRHVSYDLGYLWLVGRDNHITYCTE</sequence>
<dbReference type="PANTHER" id="PTHR23250:SF3">
    <property type="entry name" value="FISH-EGG LECTIN-LIKE ISOFORM X1-RELATED"/>
    <property type="match status" value="1"/>
</dbReference>
<gene>
    <name evidence="4" type="primary">MPV17</name>
</gene>
<dbReference type="OrthoDB" id="166585at2759"/>
<reference evidence="4" key="2">
    <citation type="submission" date="2025-08" db="UniProtKB">
        <authorList>
            <consortium name="Ensembl"/>
        </authorList>
    </citation>
    <scope>IDENTIFICATION</scope>
</reference>
<evidence type="ECO:0000313" key="5">
    <source>
        <dbReference type="Proteomes" id="UP001501920"/>
    </source>
</evidence>
<feature type="chain" id="PRO_5017232392" description="Fish-egg lectin" evidence="3">
    <location>
        <begin position="20"/>
        <end position="256"/>
    </location>
</feature>
<evidence type="ECO:0000256" key="2">
    <source>
        <dbReference type="ARBA" id="ARBA00038331"/>
    </source>
</evidence>
<proteinExistence type="inferred from homology"/>
<protein>
    <recommendedName>
        <fullName evidence="6">Fish-egg lectin</fullName>
    </recommendedName>
</protein>
<dbReference type="GeneTree" id="ENSGT00510000047886"/>
<evidence type="ECO:0000256" key="3">
    <source>
        <dbReference type="SAM" id="SignalP"/>
    </source>
</evidence>
<comment type="similarity">
    <text evidence="2">Belongs to the tectonin family.</text>
</comment>
<dbReference type="SMART" id="SM00706">
    <property type="entry name" value="TECPR"/>
    <property type="match status" value="6"/>
</dbReference>
<dbReference type="InterPro" id="IPR051513">
    <property type="entry name" value="Tectonin_beta-prop"/>
</dbReference>
<reference evidence="4" key="3">
    <citation type="submission" date="2025-09" db="UniProtKB">
        <authorList>
            <consortium name="Ensembl"/>
        </authorList>
    </citation>
    <scope>IDENTIFICATION</scope>
</reference>
<accession>A0A3B4D386</accession>
<dbReference type="Pfam" id="PF19193">
    <property type="entry name" value="Tectonin"/>
    <property type="match status" value="1"/>
</dbReference>
<dbReference type="Ensembl" id="ENSPNAT00000028222.2">
    <property type="protein sequence ID" value="ENSPNAP00000018807.1"/>
    <property type="gene ID" value="ENSPNAG00000025266.2"/>
</dbReference>
<dbReference type="InterPro" id="IPR006624">
    <property type="entry name" value="Beta-propeller_rpt_TECPR"/>
</dbReference>
<evidence type="ECO:0000313" key="4">
    <source>
        <dbReference type="Ensembl" id="ENSPNAP00000018807.1"/>
    </source>
</evidence>
<keyword evidence="1" id="KW-0430">Lectin</keyword>
<evidence type="ECO:0008006" key="6">
    <source>
        <dbReference type="Google" id="ProtNLM"/>
    </source>
</evidence>
<dbReference type="Proteomes" id="UP001501920">
    <property type="component" value="Chromosome 17"/>
</dbReference>
<dbReference type="AlphaFoldDB" id="A0A3B4D386"/>
<keyword evidence="5" id="KW-1185">Reference proteome</keyword>
<reference evidence="4 5" key="1">
    <citation type="submission" date="2020-10" db="EMBL/GenBank/DDBJ databases">
        <title>Pygocentrus nattereri (red-bellied piranha) genome, fPygNat1, primary haplotype.</title>
        <authorList>
            <person name="Myers G."/>
            <person name="Meyer A."/>
            <person name="Karagic N."/>
            <person name="Pippel M."/>
            <person name="Winkler S."/>
            <person name="Tracey A."/>
            <person name="Wood J."/>
            <person name="Formenti G."/>
            <person name="Howe K."/>
            <person name="Fedrigo O."/>
            <person name="Jarvis E.D."/>
        </authorList>
    </citation>
    <scope>NUCLEOTIDE SEQUENCE [LARGE SCALE GENOMIC DNA]</scope>
</reference>
<evidence type="ECO:0000256" key="1">
    <source>
        <dbReference type="ARBA" id="ARBA00022734"/>
    </source>
</evidence>
<keyword evidence="3" id="KW-0732">Signal</keyword>
<feature type="signal peptide" evidence="3">
    <location>
        <begin position="1"/>
        <end position="19"/>
    </location>
</feature>
<dbReference type="PANTHER" id="PTHR23250">
    <property type="entry name" value="DYSFERLIN-RELATED"/>
    <property type="match status" value="1"/>
</dbReference>
<dbReference type="OMA" id="VWGVNTH"/>
<organism evidence="4 5">
    <name type="scientific">Pygocentrus nattereri</name>
    <name type="common">Red-bellied piranha</name>
    <dbReference type="NCBI Taxonomy" id="42514"/>
    <lineage>
        <taxon>Eukaryota</taxon>
        <taxon>Metazoa</taxon>
        <taxon>Chordata</taxon>
        <taxon>Craniata</taxon>
        <taxon>Vertebrata</taxon>
        <taxon>Euteleostomi</taxon>
        <taxon>Actinopterygii</taxon>
        <taxon>Neopterygii</taxon>
        <taxon>Teleostei</taxon>
        <taxon>Ostariophysi</taxon>
        <taxon>Characiformes</taxon>
        <taxon>Characoidei</taxon>
        <taxon>Pygocentrus</taxon>
    </lineage>
</organism>
<dbReference type="GO" id="GO:0030246">
    <property type="term" value="F:carbohydrate binding"/>
    <property type="evidence" value="ECO:0007669"/>
    <property type="project" value="UniProtKB-KW"/>
</dbReference>